<gene>
    <name evidence="1" type="ORF">SLEP1_g31064</name>
</gene>
<sequence length="77" mass="8666">MLSKSKAYGKKNYHVLKPSLVTQTCLNFIRLVLSSLLNITKHILKKLWALSGAGYNLGVLPNQSELEILEMGQSCRY</sequence>
<dbReference type="Proteomes" id="UP001054252">
    <property type="component" value="Unassembled WGS sequence"/>
</dbReference>
<keyword evidence="2" id="KW-1185">Reference proteome</keyword>
<protein>
    <submittedName>
        <fullName evidence="1">Uncharacterized protein</fullName>
    </submittedName>
</protein>
<evidence type="ECO:0000313" key="1">
    <source>
        <dbReference type="EMBL" id="GKV21030.1"/>
    </source>
</evidence>
<organism evidence="1 2">
    <name type="scientific">Rubroshorea leprosula</name>
    <dbReference type="NCBI Taxonomy" id="152421"/>
    <lineage>
        <taxon>Eukaryota</taxon>
        <taxon>Viridiplantae</taxon>
        <taxon>Streptophyta</taxon>
        <taxon>Embryophyta</taxon>
        <taxon>Tracheophyta</taxon>
        <taxon>Spermatophyta</taxon>
        <taxon>Magnoliopsida</taxon>
        <taxon>eudicotyledons</taxon>
        <taxon>Gunneridae</taxon>
        <taxon>Pentapetalae</taxon>
        <taxon>rosids</taxon>
        <taxon>malvids</taxon>
        <taxon>Malvales</taxon>
        <taxon>Dipterocarpaceae</taxon>
        <taxon>Rubroshorea</taxon>
    </lineage>
</organism>
<dbReference type="AlphaFoldDB" id="A0AAV5KAS9"/>
<name>A0AAV5KAS9_9ROSI</name>
<reference evidence="1 2" key="1">
    <citation type="journal article" date="2021" name="Commun. Biol.">
        <title>The genome of Shorea leprosula (Dipterocarpaceae) highlights the ecological relevance of drought in aseasonal tropical rainforests.</title>
        <authorList>
            <person name="Ng K.K.S."/>
            <person name="Kobayashi M.J."/>
            <person name="Fawcett J.A."/>
            <person name="Hatakeyama M."/>
            <person name="Paape T."/>
            <person name="Ng C.H."/>
            <person name="Ang C.C."/>
            <person name="Tnah L.H."/>
            <person name="Lee C.T."/>
            <person name="Nishiyama T."/>
            <person name="Sese J."/>
            <person name="O'Brien M.J."/>
            <person name="Copetti D."/>
            <person name="Mohd Noor M.I."/>
            <person name="Ong R.C."/>
            <person name="Putra M."/>
            <person name="Sireger I.Z."/>
            <person name="Indrioko S."/>
            <person name="Kosugi Y."/>
            <person name="Izuno A."/>
            <person name="Isagi Y."/>
            <person name="Lee S.L."/>
            <person name="Shimizu K.K."/>
        </authorList>
    </citation>
    <scope>NUCLEOTIDE SEQUENCE [LARGE SCALE GENOMIC DNA]</scope>
    <source>
        <strain evidence="1">214</strain>
    </source>
</reference>
<evidence type="ECO:0000313" key="2">
    <source>
        <dbReference type="Proteomes" id="UP001054252"/>
    </source>
</evidence>
<accession>A0AAV5KAS9</accession>
<comment type="caution">
    <text evidence="1">The sequence shown here is derived from an EMBL/GenBank/DDBJ whole genome shotgun (WGS) entry which is preliminary data.</text>
</comment>
<dbReference type="EMBL" id="BPVZ01000056">
    <property type="protein sequence ID" value="GKV21030.1"/>
    <property type="molecule type" value="Genomic_DNA"/>
</dbReference>
<proteinExistence type="predicted"/>